<comment type="caution">
    <text evidence="2">The sequence shown here is derived from an EMBL/GenBank/DDBJ whole genome shotgun (WGS) entry which is preliminary data.</text>
</comment>
<organism evidence="2 3">
    <name type="scientific">Eumeta variegata</name>
    <name type="common">Bagworm moth</name>
    <name type="synonym">Eumeta japonica</name>
    <dbReference type="NCBI Taxonomy" id="151549"/>
    <lineage>
        <taxon>Eukaryota</taxon>
        <taxon>Metazoa</taxon>
        <taxon>Ecdysozoa</taxon>
        <taxon>Arthropoda</taxon>
        <taxon>Hexapoda</taxon>
        <taxon>Insecta</taxon>
        <taxon>Pterygota</taxon>
        <taxon>Neoptera</taxon>
        <taxon>Endopterygota</taxon>
        <taxon>Lepidoptera</taxon>
        <taxon>Glossata</taxon>
        <taxon>Ditrysia</taxon>
        <taxon>Tineoidea</taxon>
        <taxon>Psychidae</taxon>
        <taxon>Oiketicinae</taxon>
        <taxon>Eumeta</taxon>
    </lineage>
</organism>
<sequence length="142" mass="15873">MIKKFHFTLLEHLRILRLEQCNEPLTNLIAYAVLGYNSSIGSIGSVRRVGTSFKKRDLEKEYTCDQQVFVPNLMASGQILALQNIKDTVLADLPIHMYTKKKRGTVRRSRLKIIPNNAQLLQNPSDSTHKSSLGTASGGDSC</sequence>
<reference evidence="2 3" key="1">
    <citation type="journal article" date="2019" name="Commun. Biol.">
        <title>The bagworm genome reveals a unique fibroin gene that provides high tensile strength.</title>
        <authorList>
            <person name="Kono N."/>
            <person name="Nakamura H."/>
            <person name="Ohtoshi R."/>
            <person name="Tomita M."/>
            <person name="Numata K."/>
            <person name="Arakawa K."/>
        </authorList>
    </citation>
    <scope>NUCLEOTIDE SEQUENCE [LARGE SCALE GENOMIC DNA]</scope>
</reference>
<name>A0A4C1W7E0_EUMVA</name>
<evidence type="ECO:0000256" key="1">
    <source>
        <dbReference type="SAM" id="MobiDB-lite"/>
    </source>
</evidence>
<proteinExistence type="predicted"/>
<dbReference type="AlphaFoldDB" id="A0A4C1W7E0"/>
<dbReference type="OrthoDB" id="4369127at2759"/>
<dbReference type="EMBL" id="BGZK01000493">
    <property type="protein sequence ID" value="GBP46991.1"/>
    <property type="molecule type" value="Genomic_DNA"/>
</dbReference>
<evidence type="ECO:0000313" key="3">
    <source>
        <dbReference type="Proteomes" id="UP000299102"/>
    </source>
</evidence>
<gene>
    <name evidence="2" type="ORF">EVAR_32510_1</name>
</gene>
<protein>
    <submittedName>
        <fullName evidence="2">Uncharacterized protein</fullName>
    </submittedName>
</protein>
<dbReference type="Proteomes" id="UP000299102">
    <property type="component" value="Unassembled WGS sequence"/>
</dbReference>
<keyword evidence="3" id="KW-1185">Reference proteome</keyword>
<evidence type="ECO:0000313" key="2">
    <source>
        <dbReference type="EMBL" id="GBP46991.1"/>
    </source>
</evidence>
<feature type="region of interest" description="Disordered" evidence="1">
    <location>
        <begin position="118"/>
        <end position="142"/>
    </location>
</feature>
<accession>A0A4C1W7E0</accession>